<dbReference type="GO" id="GO:0020037">
    <property type="term" value="F:heme binding"/>
    <property type="evidence" value="ECO:0007669"/>
    <property type="project" value="InterPro"/>
</dbReference>
<dbReference type="Proteomes" id="UP000031408">
    <property type="component" value="Unassembled WGS sequence"/>
</dbReference>
<feature type="binding site" description="proximal binding residue" evidence="8">
    <location>
        <position position="79"/>
    </location>
    <ligand>
        <name>heme</name>
        <dbReference type="ChEBI" id="CHEBI:30413"/>
    </ligand>
    <ligandPart>
        <name>Fe</name>
        <dbReference type="ChEBI" id="CHEBI:18248"/>
    </ligandPart>
</feature>
<dbReference type="OrthoDB" id="9795814at2"/>
<dbReference type="STRING" id="1349421.OI18_21430"/>
<feature type="binding site" description="distal binding residue" evidence="9">
    <location>
        <position position="55"/>
    </location>
    <ligand>
        <name>heme</name>
        <dbReference type="ChEBI" id="CHEBI:30413"/>
    </ligand>
    <ligandPart>
        <name>Fe</name>
        <dbReference type="ChEBI" id="CHEBI:18248"/>
    </ligandPart>
</feature>
<comment type="cofactor">
    <cofactor evidence="8">
        <name>heme</name>
        <dbReference type="ChEBI" id="CHEBI:30413"/>
    </cofactor>
    <text evidence="8">Binds 1 heme group per subunit.</text>
</comment>
<evidence type="ECO:0000256" key="5">
    <source>
        <dbReference type="ARBA" id="ARBA00022723"/>
    </source>
</evidence>
<evidence type="ECO:0000256" key="3">
    <source>
        <dbReference type="ARBA" id="ARBA00022617"/>
    </source>
</evidence>
<evidence type="ECO:0000256" key="9">
    <source>
        <dbReference type="PIRSR" id="PIRSR601486-1"/>
    </source>
</evidence>
<dbReference type="CDD" id="cd00454">
    <property type="entry name" value="TrHb1_N"/>
    <property type="match status" value="1"/>
</dbReference>
<keyword evidence="2 7" id="KW-0813">Transport</keyword>
<dbReference type="InterPro" id="IPR001486">
    <property type="entry name" value="Hemoglobin_trunc"/>
</dbReference>
<keyword evidence="5 7" id="KW-0479">Metal-binding</keyword>
<evidence type="ECO:0000313" key="10">
    <source>
        <dbReference type="EMBL" id="KIC92686.1"/>
    </source>
</evidence>
<evidence type="ECO:0000256" key="6">
    <source>
        <dbReference type="ARBA" id="ARBA00023004"/>
    </source>
</evidence>
<keyword evidence="11" id="KW-1185">Reference proteome</keyword>
<reference evidence="10 11" key="1">
    <citation type="submission" date="2014-11" db="EMBL/GenBank/DDBJ databases">
        <title>Genome sequence of Flavihumibacter solisilvae 3-3.</title>
        <authorList>
            <person name="Zhou G."/>
            <person name="Li M."/>
            <person name="Wang G."/>
        </authorList>
    </citation>
    <scope>NUCLEOTIDE SEQUENCE [LARGE SCALE GENOMIC DNA]</scope>
    <source>
        <strain evidence="10 11">3-3</strain>
    </source>
</reference>
<dbReference type="RefSeq" id="WP_039143885.1">
    <property type="nucleotide sequence ID" value="NZ_JSVC01000032.1"/>
</dbReference>
<evidence type="ECO:0000313" key="11">
    <source>
        <dbReference type="Proteomes" id="UP000031408"/>
    </source>
</evidence>
<evidence type="ECO:0000256" key="7">
    <source>
        <dbReference type="PIRNR" id="PIRNR002030"/>
    </source>
</evidence>
<dbReference type="SUPFAM" id="SSF46458">
    <property type="entry name" value="Globin-like"/>
    <property type="match status" value="1"/>
</dbReference>
<accession>A0A0C1KZH4</accession>
<dbReference type="InterPro" id="IPR012292">
    <property type="entry name" value="Globin/Proto"/>
</dbReference>
<dbReference type="InterPro" id="IPR009050">
    <property type="entry name" value="Globin-like_sf"/>
</dbReference>
<dbReference type="InterPro" id="IPR016339">
    <property type="entry name" value="Hemoglobin_trunc_I"/>
</dbReference>
<keyword evidence="6 7" id="KW-0408">Iron</keyword>
<evidence type="ECO:0000256" key="4">
    <source>
        <dbReference type="ARBA" id="ARBA00022621"/>
    </source>
</evidence>
<dbReference type="EMBL" id="JSVC01000032">
    <property type="protein sequence ID" value="KIC92686.1"/>
    <property type="molecule type" value="Genomic_DNA"/>
</dbReference>
<organism evidence="10 11">
    <name type="scientific">Flavihumibacter solisilvae</name>
    <dbReference type="NCBI Taxonomy" id="1349421"/>
    <lineage>
        <taxon>Bacteria</taxon>
        <taxon>Pseudomonadati</taxon>
        <taxon>Bacteroidota</taxon>
        <taxon>Chitinophagia</taxon>
        <taxon>Chitinophagales</taxon>
        <taxon>Chitinophagaceae</taxon>
        <taxon>Flavihumibacter</taxon>
    </lineage>
</organism>
<evidence type="ECO:0000256" key="1">
    <source>
        <dbReference type="ARBA" id="ARBA00009660"/>
    </source>
</evidence>
<gene>
    <name evidence="10" type="ORF">OI18_21430</name>
</gene>
<protein>
    <recommendedName>
        <fullName evidence="7">Group 1 truncated hemoglobin</fullName>
    </recommendedName>
</protein>
<dbReference type="GO" id="GO:0005344">
    <property type="term" value="F:oxygen carrier activity"/>
    <property type="evidence" value="ECO:0007669"/>
    <property type="project" value="UniProtKB-UniRule"/>
</dbReference>
<dbReference type="GO" id="GO:0019825">
    <property type="term" value="F:oxygen binding"/>
    <property type="evidence" value="ECO:0007669"/>
    <property type="project" value="InterPro"/>
</dbReference>
<dbReference type="Gene3D" id="1.10.490.10">
    <property type="entry name" value="Globins"/>
    <property type="match status" value="1"/>
</dbReference>
<evidence type="ECO:0000256" key="2">
    <source>
        <dbReference type="ARBA" id="ARBA00022448"/>
    </source>
</evidence>
<name>A0A0C1KZH4_9BACT</name>
<proteinExistence type="inferred from homology"/>
<evidence type="ECO:0000256" key="8">
    <source>
        <dbReference type="PIRSR" id="PIRSR002030-1"/>
    </source>
</evidence>
<keyword evidence="3 7" id="KW-0349">Heme</keyword>
<keyword evidence="4 7" id="KW-0561">Oxygen transport</keyword>
<feature type="binding site" description="distal binding residue" evidence="9">
    <location>
        <position position="79"/>
    </location>
    <ligand>
        <name>heme</name>
        <dbReference type="ChEBI" id="CHEBI:30413"/>
    </ligand>
    <ligandPart>
        <name>Fe</name>
        <dbReference type="ChEBI" id="CHEBI:18248"/>
    </ligandPart>
</feature>
<sequence length="127" mass="14425">MEQQANTTKEVSLYDKLGGEVGLRKIVTDILDRNSNNPQISHYFRNVDMNILNQHVFEFFSMGIGGPHQYTGKDMLTAHTGLHINEKDFDIANDDVVKALNDNKVPEAEQKEIIGILESLREQVVNR</sequence>
<dbReference type="PIRSF" id="PIRSF002030">
    <property type="entry name" value="Globin_Protozoa/Cyanobacteria"/>
    <property type="match status" value="1"/>
</dbReference>
<comment type="caution">
    <text evidence="10">The sequence shown here is derived from an EMBL/GenBank/DDBJ whole genome shotgun (WGS) entry which is preliminary data.</text>
</comment>
<dbReference type="AlphaFoldDB" id="A0A0C1KZH4"/>
<dbReference type="GO" id="GO:0046872">
    <property type="term" value="F:metal ion binding"/>
    <property type="evidence" value="ECO:0007669"/>
    <property type="project" value="UniProtKB-UniRule"/>
</dbReference>
<dbReference type="InterPro" id="IPR019795">
    <property type="entry name" value="Globin_bac-like_CS"/>
</dbReference>
<dbReference type="PROSITE" id="PS01213">
    <property type="entry name" value="GLOBIN_FAM_2"/>
    <property type="match status" value="1"/>
</dbReference>
<comment type="similarity">
    <text evidence="1 7">Belongs to the truncated hemoglobin family. Group I subfamily.</text>
</comment>
<dbReference type="Pfam" id="PF01152">
    <property type="entry name" value="Bac_globin"/>
    <property type="match status" value="1"/>
</dbReference>